<dbReference type="Proteomes" id="UP000606044">
    <property type="component" value="Unassembled WGS sequence"/>
</dbReference>
<evidence type="ECO:0000313" key="4">
    <source>
        <dbReference type="EMBL" id="GGF66903.1"/>
    </source>
</evidence>
<protein>
    <recommendedName>
        <fullName evidence="6">DNA primase/polymerase bifunctional N-terminal domain-containing protein</fullName>
    </recommendedName>
</protein>
<sequence>MSVTERASDPLSDLRHHLIDNGYTPIPVRGKRPVISGWSSMQPDHQQVEHLVRANPDHTNTGVLTGEVVAIDVDVLDEDTATQIEALVLGLPGGDRALRRVGRAPKALFLFRATEPREKRVTEKYHVAGEVAQVEVLGTGQQFVAYGIHPETGAPYSWTTASPLDVALADLPPISPEDVDHLILQATELLAEVGTPLKSPPERRERAEAGASSFWREVNCAALERPEQWVLDLFPAARHESATGAWRVSSSQLGRGLEEDISIHSSGIRDFGVERPRTAIDLVSEWGGAPTPAEAALWLCDRLALDPETLGWRTRTVPSISYTTAAPPVAANDNHPTGPELVSSGDFVRGFVPPDYAVDGIIQTGFLYSLTGQTGSGKTAAALLLAACIALGRDFAGRETKQARVFYFAGENPDDVTMRWIGLCHALGLDADDLDVHFIRGVFSVTNFLDHIRTEAERLGGVGLIIIDTTAAYFTGTDENNNVEMGAYARQLRELAKLRWRPAVLAASHPVKNAAADNLQPRGGGAFLNEVDGNLTLAKRGETSAMHWQGKHRGPDFAPLTFDMRAIEAPTLVDSRGRPIPTVMAVPVGDDEVTQRADAASQDDERMLIAIRQDGSRSLREQAEFLGWTTADGEGNKKRAQSSTDRLKRMNFVVHELQQWRLTKRGEEAATEAAGRIAERERSAKCAETLIAGTHRRRGRTGRRTEPHTTVTGDEIT</sequence>
<dbReference type="CDD" id="cd04859">
    <property type="entry name" value="Prim_Pol"/>
    <property type="match status" value="1"/>
</dbReference>
<comment type="caution">
    <text evidence="4">The sequence shown here is derived from an EMBL/GenBank/DDBJ whole genome shotgun (WGS) entry which is preliminary data.</text>
</comment>
<evidence type="ECO:0000256" key="1">
    <source>
        <dbReference type="SAM" id="MobiDB-lite"/>
    </source>
</evidence>
<dbReference type="SUPFAM" id="SSF56747">
    <property type="entry name" value="Prim-pol domain"/>
    <property type="match status" value="1"/>
</dbReference>
<proteinExistence type="predicted"/>
<gene>
    <name evidence="4" type="ORF">GCM10007301_28160</name>
</gene>
<feature type="domain" description="DNA primase/polymerase bifunctional N-terminal" evidence="3">
    <location>
        <begin position="15"/>
        <end position="175"/>
    </location>
</feature>
<dbReference type="SMART" id="SM00382">
    <property type="entry name" value="AAA"/>
    <property type="match status" value="1"/>
</dbReference>
<dbReference type="SMART" id="SM00943">
    <property type="entry name" value="Prim-Pol"/>
    <property type="match status" value="1"/>
</dbReference>
<dbReference type="Pfam" id="PF13481">
    <property type="entry name" value="AAA_25"/>
    <property type="match status" value="1"/>
</dbReference>
<accession>A0A917C1Z4</accession>
<name>A0A917C1Z4_9HYPH</name>
<dbReference type="InterPro" id="IPR015330">
    <property type="entry name" value="DNA_primase/pol_bifunc_N"/>
</dbReference>
<dbReference type="Pfam" id="PF09250">
    <property type="entry name" value="Prim-Pol"/>
    <property type="match status" value="1"/>
</dbReference>
<evidence type="ECO:0000259" key="3">
    <source>
        <dbReference type="SMART" id="SM00943"/>
    </source>
</evidence>
<dbReference type="SUPFAM" id="SSF52540">
    <property type="entry name" value="P-loop containing nucleoside triphosphate hydrolases"/>
    <property type="match status" value="1"/>
</dbReference>
<dbReference type="AlphaFoldDB" id="A0A917C1Z4"/>
<dbReference type="Gene3D" id="3.40.50.300">
    <property type="entry name" value="P-loop containing nucleotide triphosphate hydrolases"/>
    <property type="match status" value="1"/>
</dbReference>
<dbReference type="RefSeq" id="WP_188579503.1">
    <property type="nucleotide sequence ID" value="NZ_BMCT01000003.1"/>
</dbReference>
<feature type="domain" description="AAA+ ATPase" evidence="2">
    <location>
        <begin position="364"/>
        <end position="533"/>
    </location>
</feature>
<evidence type="ECO:0000259" key="2">
    <source>
        <dbReference type="SMART" id="SM00382"/>
    </source>
</evidence>
<reference evidence="4" key="2">
    <citation type="submission" date="2020-09" db="EMBL/GenBank/DDBJ databases">
        <authorList>
            <person name="Sun Q."/>
            <person name="Sedlacek I."/>
        </authorList>
    </citation>
    <scope>NUCLEOTIDE SEQUENCE</scope>
    <source>
        <strain evidence="4">CCM 7897</strain>
    </source>
</reference>
<dbReference type="InterPro" id="IPR003593">
    <property type="entry name" value="AAA+_ATPase"/>
</dbReference>
<dbReference type="InterPro" id="IPR027417">
    <property type="entry name" value="P-loop_NTPase"/>
</dbReference>
<keyword evidence="5" id="KW-1185">Reference proteome</keyword>
<organism evidence="4 5">
    <name type="scientific">Azorhizobium oxalatiphilum</name>
    <dbReference type="NCBI Taxonomy" id="980631"/>
    <lineage>
        <taxon>Bacteria</taxon>
        <taxon>Pseudomonadati</taxon>
        <taxon>Pseudomonadota</taxon>
        <taxon>Alphaproteobacteria</taxon>
        <taxon>Hyphomicrobiales</taxon>
        <taxon>Xanthobacteraceae</taxon>
        <taxon>Azorhizobium</taxon>
    </lineage>
</organism>
<feature type="region of interest" description="Disordered" evidence="1">
    <location>
        <begin position="695"/>
        <end position="717"/>
    </location>
</feature>
<reference evidence="4" key="1">
    <citation type="journal article" date="2014" name="Int. J. Syst. Evol. Microbiol.">
        <title>Complete genome sequence of Corynebacterium casei LMG S-19264T (=DSM 44701T), isolated from a smear-ripened cheese.</title>
        <authorList>
            <consortium name="US DOE Joint Genome Institute (JGI-PGF)"/>
            <person name="Walter F."/>
            <person name="Albersmeier A."/>
            <person name="Kalinowski J."/>
            <person name="Ruckert C."/>
        </authorList>
    </citation>
    <scope>NUCLEOTIDE SEQUENCE</scope>
    <source>
        <strain evidence="4">CCM 7897</strain>
    </source>
</reference>
<feature type="compositionally biased region" description="Polar residues" evidence="1">
    <location>
        <begin position="708"/>
        <end position="717"/>
    </location>
</feature>
<evidence type="ECO:0000313" key="5">
    <source>
        <dbReference type="Proteomes" id="UP000606044"/>
    </source>
</evidence>
<evidence type="ECO:0008006" key="6">
    <source>
        <dbReference type="Google" id="ProtNLM"/>
    </source>
</evidence>
<dbReference type="EMBL" id="BMCT01000003">
    <property type="protein sequence ID" value="GGF66903.1"/>
    <property type="molecule type" value="Genomic_DNA"/>
</dbReference>